<feature type="compositionally biased region" description="Low complexity" evidence="1">
    <location>
        <begin position="71"/>
        <end position="104"/>
    </location>
</feature>
<reference evidence="2 3" key="1">
    <citation type="submission" date="2024-02" db="EMBL/GenBank/DDBJ databases">
        <title>Distribution and functional of Brevundimonas-related endobacteria within Verticillium dahliae.</title>
        <authorList>
            <person name="Zeng H."/>
        </authorList>
    </citation>
    <scope>NUCLEOTIDE SEQUENCE [LARGE SCALE GENOMIC DNA]</scope>
    <source>
        <strain evidence="2 3">TRM 44200</strain>
        <plasmid evidence="2 3">unnamed</plasmid>
    </source>
</reference>
<evidence type="ECO:0008006" key="4">
    <source>
        <dbReference type="Google" id="ProtNLM"/>
    </source>
</evidence>
<gene>
    <name evidence="2" type="ORF">V8J38_16865</name>
</gene>
<evidence type="ECO:0000256" key="1">
    <source>
        <dbReference type="SAM" id="MobiDB-lite"/>
    </source>
</evidence>
<organism evidence="2 3">
    <name type="scientific">Brevundimonas olei</name>
    <dbReference type="NCBI Taxonomy" id="657642"/>
    <lineage>
        <taxon>Bacteria</taxon>
        <taxon>Pseudomonadati</taxon>
        <taxon>Pseudomonadota</taxon>
        <taxon>Alphaproteobacteria</taxon>
        <taxon>Caulobacterales</taxon>
        <taxon>Caulobacteraceae</taxon>
        <taxon>Brevundimonas</taxon>
    </lineage>
</organism>
<feature type="region of interest" description="Disordered" evidence="1">
    <location>
        <begin position="66"/>
        <end position="117"/>
    </location>
</feature>
<proteinExistence type="predicted"/>
<dbReference type="Proteomes" id="UP001363460">
    <property type="component" value="Plasmid unnamed"/>
</dbReference>
<accession>A0ABZ2IG04</accession>
<evidence type="ECO:0000313" key="3">
    <source>
        <dbReference type="Proteomes" id="UP001363460"/>
    </source>
</evidence>
<geneLocation type="plasmid" evidence="2 3">
    <name>unnamed</name>
</geneLocation>
<dbReference type="EMBL" id="CP146370">
    <property type="protein sequence ID" value="WWT56522.1"/>
    <property type="molecule type" value="Genomic_DNA"/>
</dbReference>
<sequence length="117" mass="12581">MEKPPKKPTRTPLVGRAVFYANIEKVRAGLEQRRTITAIYEELGGVPLSYSQFARYARELAKDMGLKGARPEAAAAPAPATPASTEPKTKPAAPKVATAAPKQAFRVNPTPDPKDLI</sequence>
<dbReference type="RefSeq" id="WP_338578675.1">
    <property type="nucleotide sequence ID" value="NZ_CP146370.1"/>
</dbReference>
<keyword evidence="2" id="KW-0614">Plasmid</keyword>
<protein>
    <recommendedName>
        <fullName evidence="4">Conjugal transfer protein TraK</fullName>
    </recommendedName>
</protein>
<name>A0ABZ2IG04_9CAUL</name>
<evidence type="ECO:0000313" key="2">
    <source>
        <dbReference type="EMBL" id="WWT56522.1"/>
    </source>
</evidence>
<keyword evidence="3" id="KW-1185">Reference proteome</keyword>